<dbReference type="EMBL" id="VCAZ01000209">
    <property type="protein sequence ID" value="TTH54095.1"/>
    <property type="molecule type" value="Genomic_DNA"/>
</dbReference>
<evidence type="ECO:0000313" key="2">
    <source>
        <dbReference type="Proteomes" id="UP000319801"/>
    </source>
</evidence>
<sequence length="93" mass="10932">MSSVLQEEKLLFDRFWRGTFKAVATPRPESVIITSITARRQANSPQRAECHLILPEVRDCNLEFDEKRSCEAEQERYRTFAASAVRRRKLFRS</sequence>
<evidence type="ECO:0000313" key="1">
    <source>
        <dbReference type="EMBL" id="TTH54095.1"/>
    </source>
</evidence>
<protein>
    <submittedName>
        <fullName evidence="1">Serine/arginine repetitive matrix protein 4</fullName>
    </submittedName>
</protein>
<organism evidence="1 2">
    <name type="scientific">Bagarius yarrelli</name>
    <name type="common">Goonch</name>
    <name type="synonym">Bagrus yarrelli</name>
    <dbReference type="NCBI Taxonomy" id="175774"/>
    <lineage>
        <taxon>Eukaryota</taxon>
        <taxon>Metazoa</taxon>
        <taxon>Chordata</taxon>
        <taxon>Craniata</taxon>
        <taxon>Vertebrata</taxon>
        <taxon>Euteleostomi</taxon>
        <taxon>Actinopterygii</taxon>
        <taxon>Neopterygii</taxon>
        <taxon>Teleostei</taxon>
        <taxon>Ostariophysi</taxon>
        <taxon>Siluriformes</taxon>
        <taxon>Sisoridae</taxon>
        <taxon>Sisorinae</taxon>
        <taxon>Bagarius</taxon>
    </lineage>
</organism>
<comment type="caution">
    <text evidence="1">The sequence shown here is derived from an EMBL/GenBank/DDBJ whole genome shotgun (WGS) entry which is preliminary data.</text>
</comment>
<gene>
    <name evidence="1" type="ORF">Baya_15211</name>
</gene>
<dbReference type="Proteomes" id="UP000319801">
    <property type="component" value="Unassembled WGS sequence"/>
</dbReference>
<keyword evidence="2" id="KW-1185">Reference proteome</keyword>
<reference evidence="1 2" key="1">
    <citation type="journal article" date="2019" name="Genome Biol. Evol.">
        <title>Whole-Genome Sequencing of the Giant Devil Catfish, Bagarius yarrelli.</title>
        <authorList>
            <person name="Jiang W."/>
            <person name="Lv Y."/>
            <person name="Cheng L."/>
            <person name="Yang K."/>
            <person name="Chao B."/>
            <person name="Wang X."/>
            <person name="Li Y."/>
            <person name="Pan X."/>
            <person name="You X."/>
            <person name="Zhang Y."/>
            <person name="Yang J."/>
            <person name="Li J."/>
            <person name="Zhang X."/>
            <person name="Liu S."/>
            <person name="Sun C."/>
            <person name="Yang J."/>
            <person name="Shi Q."/>
        </authorList>
    </citation>
    <scope>NUCLEOTIDE SEQUENCE [LARGE SCALE GENOMIC DNA]</scope>
    <source>
        <strain evidence="1">JWS20170419001</strain>
        <tissue evidence="1">Muscle</tissue>
    </source>
</reference>
<dbReference type="OrthoDB" id="9950700at2759"/>
<dbReference type="AlphaFoldDB" id="A0A556VBC6"/>
<proteinExistence type="predicted"/>
<name>A0A556VBC6_BAGYA</name>
<accession>A0A556VBC6</accession>